<proteinExistence type="predicted"/>
<name>A0ACC0JUG0_CHOFU</name>
<sequence length="102" mass="11715">MWSDSLLIVFISICTAFLGEVEKRKEAHGDSLDKQHKKKIEREEERLKNNNRDLSLTKYPKTIRICPISSGIEAGRSTICCTTCSQVDRRKLNLFVFVIVTL</sequence>
<keyword evidence="2" id="KW-1185">Reference proteome</keyword>
<evidence type="ECO:0000313" key="2">
    <source>
        <dbReference type="Proteomes" id="UP001064048"/>
    </source>
</evidence>
<protein>
    <submittedName>
        <fullName evidence="1">Uncharacterized protein</fullName>
    </submittedName>
</protein>
<comment type="caution">
    <text evidence="1">The sequence shown here is derived from an EMBL/GenBank/DDBJ whole genome shotgun (WGS) entry which is preliminary data.</text>
</comment>
<reference evidence="1 2" key="1">
    <citation type="journal article" date="2022" name="Genome Biol. Evol.">
        <title>The Spruce Budworm Genome: Reconstructing the Evolutionary History of Antifreeze Proteins.</title>
        <authorList>
            <person name="Beliveau C."/>
            <person name="Gagne P."/>
            <person name="Picq S."/>
            <person name="Vernygora O."/>
            <person name="Keeling C.I."/>
            <person name="Pinkney K."/>
            <person name="Doucet D."/>
            <person name="Wen F."/>
            <person name="Johnston J.S."/>
            <person name="Maaroufi H."/>
            <person name="Boyle B."/>
            <person name="Laroche J."/>
            <person name="Dewar K."/>
            <person name="Juretic N."/>
            <person name="Blackburn G."/>
            <person name="Nisole A."/>
            <person name="Brunet B."/>
            <person name="Brandao M."/>
            <person name="Lumley L."/>
            <person name="Duan J."/>
            <person name="Quan G."/>
            <person name="Lucarotti C.J."/>
            <person name="Roe A.D."/>
            <person name="Sperling F.A.H."/>
            <person name="Levesque R.C."/>
            <person name="Cusson M."/>
        </authorList>
    </citation>
    <scope>NUCLEOTIDE SEQUENCE [LARGE SCALE GENOMIC DNA]</scope>
    <source>
        <strain evidence="1">Glfc:IPQL:Cfum</strain>
    </source>
</reference>
<accession>A0ACC0JUG0</accession>
<evidence type="ECO:0000313" key="1">
    <source>
        <dbReference type="EMBL" id="KAI8427725.1"/>
    </source>
</evidence>
<dbReference type="EMBL" id="CM046103">
    <property type="protein sequence ID" value="KAI8427725.1"/>
    <property type="molecule type" value="Genomic_DNA"/>
</dbReference>
<dbReference type="Proteomes" id="UP001064048">
    <property type="component" value="Chromosome 3"/>
</dbReference>
<gene>
    <name evidence="1" type="ORF">MSG28_002157</name>
</gene>
<organism evidence="1 2">
    <name type="scientific">Choristoneura fumiferana</name>
    <name type="common">Spruce budworm moth</name>
    <name type="synonym">Archips fumiferana</name>
    <dbReference type="NCBI Taxonomy" id="7141"/>
    <lineage>
        <taxon>Eukaryota</taxon>
        <taxon>Metazoa</taxon>
        <taxon>Ecdysozoa</taxon>
        <taxon>Arthropoda</taxon>
        <taxon>Hexapoda</taxon>
        <taxon>Insecta</taxon>
        <taxon>Pterygota</taxon>
        <taxon>Neoptera</taxon>
        <taxon>Endopterygota</taxon>
        <taxon>Lepidoptera</taxon>
        <taxon>Glossata</taxon>
        <taxon>Ditrysia</taxon>
        <taxon>Tortricoidea</taxon>
        <taxon>Tortricidae</taxon>
        <taxon>Tortricinae</taxon>
        <taxon>Choristoneura</taxon>
    </lineage>
</organism>